<protein>
    <submittedName>
        <fullName evidence="1">Uncharacterized protein</fullName>
    </submittedName>
</protein>
<sequence>MGKKKRDAKKQPRFEWTYAAFSEKATEITLTYDPATDAISFAQPVENTYHQVSYERSKGPKVLNRVPLQSRALKLSSNDALEGFDLLVAIDTNTKVINGLEISVTGIVLAVLVSDPDCGSRALSYRTPFCLEFSGLAEPREKIGWVMAIKELASHGHLPAKGRIGIVVDAYLGEIPEINARKRTIVGSLALPQNFTLLYASSDVGGEYGVNTLIKHADQASTQVLNYMQEGRAEPVRPTLSGQPFKGYRLIFGKQAPST</sequence>
<name>A0A1V0B8D0_9GAMM</name>
<reference evidence="1 2" key="1">
    <citation type="submission" date="2017-03" db="EMBL/GenBank/DDBJ databases">
        <title>Complete genome sequence of the novel DNRA strain Pseudomonas sp. S-6-2 isolated from Chinese polluted river sediment. Journal of Biotechnology.</title>
        <authorList>
            <person name="Li J."/>
            <person name="Xiang F."/>
            <person name="Wang L."/>
            <person name="Xi L."/>
            <person name="Liu J."/>
        </authorList>
    </citation>
    <scope>NUCLEOTIDE SEQUENCE [LARGE SCALE GENOMIC DNA]</scope>
    <source>
        <strain evidence="1 2">S-6-2</strain>
    </source>
</reference>
<organism evidence="1 2">
    <name type="scientific">Halopseudomonas phragmitis</name>
    <dbReference type="NCBI Taxonomy" id="1931241"/>
    <lineage>
        <taxon>Bacteria</taxon>
        <taxon>Pseudomonadati</taxon>
        <taxon>Pseudomonadota</taxon>
        <taxon>Gammaproteobacteria</taxon>
        <taxon>Pseudomonadales</taxon>
        <taxon>Pseudomonadaceae</taxon>
        <taxon>Halopseudomonas</taxon>
    </lineage>
</organism>
<accession>A0A1V0B8D0</accession>
<dbReference type="Proteomes" id="UP000243488">
    <property type="component" value="Chromosome"/>
</dbReference>
<dbReference type="RefSeq" id="WP_080051080.1">
    <property type="nucleotide sequence ID" value="NZ_CP020100.1"/>
</dbReference>
<keyword evidence="2" id="KW-1185">Reference proteome</keyword>
<evidence type="ECO:0000313" key="1">
    <source>
        <dbReference type="EMBL" id="AQZ96172.1"/>
    </source>
</evidence>
<proteinExistence type="predicted"/>
<dbReference type="STRING" id="1931241.BVH74_16060"/>
<evidence type="ECO:0000313" key="2">
    <source>
        <dbReference type="Proteomes" id="UP000243488"/>
    </source>
</evidence>
<gene>
    <name evidence="1" type="ORF">BVH74_16060</name>
</gene>
<dbReference type="KEGG" id="ppha:BVH74_16060"/>
<dbReference type="EMBL" id="CP020100">
    <property type="protein sequence ID" value="AQZ96172.1"/>
    <property type="molecule type" value="Genomic_DNA"/>
</dbReference>
<dbReference type="AlphaFoldDB" id="A0A1V0B8D0"/>